<comment type="caution">
    <text evidence="2">The sequence shown here is derived from an EMBL/GenBank/DDBJ whole genome shotgun (WGS) entry which is preliminary data.</text>
</comment>
<dbReference type="NCBIfam" id="TIGR03930">
    <property type="entry name" value="WXG100_ESAT6"/>
    <property type="match status" value="1"/>
</dbReference>
<evidence type="ECO:0000313" key="3">
    <source>
        <dbReference type="Proteomes" id="UP001596200"/>
    </source>
</evidence>
<dbReference type="SUPFAM" id="SSF140453">
    <property type="entry name" value="EsxAB dimer-like"/>
    <property type="match status" value="1"/>
</dbReference>
<sequence length="100" mass="10866">MPSNHDGTMVVTYASLDLAAGAIDRQSKQLQEDLASIKRMIANVSELWVGEAKSAYDTAQKGWDNDATAIHTALSEISKKVREAGTAYHAGDKRARANFE</sequence>
<dbReference type="InterPro" id="IPR036689">
    <property type="entry name" value="ESAT-6-like_sf"/>
</dbReference>
<comment type="similarity">
    <text evidence="1">Belongs to the WXG100 family.</text>
</comment>
<dbReference type="Gene3D" id="1.10.287.1060">
    <property type="entry name" value="ESAT-6-like"/>
    <property type="match status" value="1"/>
</dbReference>
<organism evidence="2 3">
    <name type="scientific">Streptomyces pulveraceus</name>
    <dbReference type="NCBI Taxonomy" id="68258"/>
    <lineage>
        <taxon>Bacteria</taxon>
        <taxon>Bacillati</taxon>
        <taxon>Actinomycetota</taxon>
        <taxon>Actinomycetes</taxon>
        <taxon>Kitasatosporales</taxon>
        <taxon>Streptomycetaceae</taxon>
        <taxon>Streptomyces</taxon>
    </lineage>
</organism>
<keyword evidence="3" id="KW-1185">Reference proteome</keyword>
<dbReference type="RefSeq" id="WP_344516837.1">
    <property type="nucleotide sequence ID" value="NZ_BAAATU010000044.1"/>
</dbReference>
<dbReference type="Pfam" id="PF06013">
    <property type="entry name" value="WXG100"/>
    <property type="match status" value="1"/>
</dbReference>
<evidence type="ECO:0000256" key="1">
    <source>
        <dbReference type="RuleBase" id="RU362001"/>
    </source>
</evidence>
<dbReference type="EMBL" id="JBHSPU010000051">
    <property type="protein sequence ID" value="MFC5918983.1"/>
    <property type="molecule type" value="Genomic_DNA"/>
</dbReference>
<gene>
    <name evidence="2" type="ORF">ACFP1B_36945</name>
</gene>
<name>A0ABW1GXS6_9ACTN</name>
<protein>
    <recommendedName>
        <fullName evidence="1">ESAT-6-like protein</fullName>
    </recommendedName>
</protein>
<reference evidence="3" key="1">
    <citation type="journal article" date="2019" name="Int. J. Syst. Evol. Microbiol.">
        <title>The Global Catalogue of Microorganisms (GCM) 10K type strain sequencing project: providing services to taxonomists for standard genome sequencing and annotation.</title>
        <authorList>
            <consortium name="The Broad Institute Genomics Platform"/>
            <consortium name="The Broad Institute Genome Sequencing Center for Infectious Disease"/>
            <person name="Wu L."/>
            <person name="Ma J."/>
        </authorList>
    </citation>
    <scope>NUCLEOTIDE SEQUENCE [LARGE SCALE GENOMIC DNA]</scope>
    <source>
        <strain evidence="3">JCM 4147</strain>
    </source>
</reference>
<accession>A0ABW1GXS6</accession>
<proteinExistence type="inferred from homology"/>
<evidence type="ECO:0000313" key="2">
    <source>
        <dbReference type="EMBL" id="MFC5918983.1"/>
    </source>
</evidence>
<dbReference type="Proteomes" id="UP001596200">
    <property type="component" value="Unassembled WGS sequence"/>
</dbReference>
<dbReference type="InterPro" id="IPR010310">
    <property type="entry name" value="T7SS_ESAT-6-like"/>
</dbReference>